<dbReference type="Gene3D" id="3.90.550.10">
    <property type="entry name" value="Spore Coat Polysaccharide Biosynthesis Protein SpsA, Chain A"/>
    <property type="match status" value="1"/>
</dbReference>
<dbReference type="AlphaFoldDB" id="X1VQK7"/>
<dbReference type="Pfam" id="PF00483">
    <property type="entry name" value="NTP_transferase"/>
    <property type="match status" value="1"/>
</dbReference>
<accession>X1VQK7</accession>
<reference evidence="2" key="1">
    <citation type="journal article" date="2014" name="Front. Microbiol.">
        <title>High frequency of phylogenetically diverse reductive dehalogenase-homologous genes in deep subseafloor sedimentary metagenomes.</title>
        <authorList>
            <person name="Kawai M."/>
            <person name="Futagami T."/>
            <person name="Toyoda A."/>
            <person name="Takaki Y."/>
            <person name="Nishi S."/>
            <person name="Hori S."/>
            <person name="Arai W."/>
            <person name="Tsubouchi T."/>
            <person name="Morono Y."/>
            <person name="Uchiyama I."/>
            <person name="Ito T."/>
            <person name="Fujiyama A."/>
            <person name="Inagaki F."/>
            <person name="Takami H."/>
        </authorList>
    </citation>
    <scope>NUCLEOTIDE SEQUENCE</scope>
    <source>
        <strain evidence="2">Expedition CK06-06</strain>
    </source>
</reference>
<proteinExistence type="predicted"/>
<dbReference type="EMBL" id="BARW01041928">
    <property type="protein sequence ID" value="GAJ19026.1"/>
    <property type="molecule type" value="Genomic_DNA"/>
</dbReference>
<name>X1VQK7_9ZZZZ</name>
<sequence length="59" mass="6951">PIIFKEILRKFNENKIEGLILLKEVKNPQEYGIISLNSDGFVEKIVEKPFCRSKRRKFG</sequence>
<feature type="domain" description="Nucleotidyl transferase" evidence="1">
    <location>
        <begin position="4"/>
        <end position="49"/>
    </location>
</feature>
<protein>
    <recommendedName>
        <fullName evidence="1">Nucleotidyl transferase domain-containing protein</fullName>
    </recommendedName>
</protein>
<comment type="caution">
    <text evidence="2">The sequence shown here is derived from an EMBL/GenBank/DDBJ whole genome shotgun (WGS) entry which is preliminary data.</text>
</comment>
<evidence type="ECO:0000313" key="2">
    <source>
        <dbReference type="EMBL" id="GAJ19026.1"/>
    </source>
</evidence>
<dbReference type="SUPFAM" id="SSF53448">
    <property type="entry name" value="Nucleotide-diphospho-sugar transferases"/>
    <property type="match status" value="1"/>
</dbReference>
<dbReference type="InterPro" id="IPR005835">
    <property type="entry name" value="NTP_transferase_dom"/>
</dbReference>
<organism evidence="2">
    <name type="scientific">marine sediment metagenome</name>
    <dbReference type="NCBI Taxonomy" id="412755"/>
    <lineage>
        <taxon>unclassified sequences</taxon>
        <taxon>metagenomes</taxon>
        <taxon>ecological metagenomes</taxon>
    </lineage>
</organism>
<gene>
    <name evidence="2" type="ORF">S12H4_62470</name>
</gene>
<evidence type="ECO:0000259" key="1">
    <source>
        <dbReference type="Pfam" id="PF00483"/>
    </source>
</evidence>
<feature type="non-terminal residue" evidence="2">
    <location>
        <position position="1"/>
    </location>
</feature>
<dbReference type="InterPro" id="IPR029044">
    <property type="entry name" value="Nucleotide-diphossugar_trans"/>
</dbReference>